<keyword evidence="3" id="KW-0813">Transport</keyword>
<evidence type="ECO:0000256" key="7">
    <source>
        <dbReference type="ARBA" id="ARBA00022967"/>
    </source>
</evidence>
<reference evidence="10 11" key="1">
    <citation type="submission" date="2014-12" db="EMBL/GenBank/DDBJ databases">
        <title>Draft genome sequences of 29 type strains of Enterococci.</title>
        <authorList>
            <person name="Zhong Z."/>
            <person name="Sun Z."/>
            <person name="Liu W."/>
            <person name="Zhang W."/>
            <person name="Zhang H."/>
        </authorList>
    </citation>
    <scope>NUCLEOTIDE SEQUENCE [LARGE SCALE GENOMIC DNA]</scope>
    <source>
        <strain evidence="10 11">DSM 17690</strain>
    </source>
</reference>
<evidence type="ECO:0000256" key="3">
    <source>
        <dbReference type="ARBA" id="ARBA00022448"/>
    </source>
</evidence>
<dbReference type="InterPro" id="IPR027417">
    <property type="entry name" value="P-loop_NTPase"/>
</dbReference>
<evidence type="ECO:0000256" key="1">
    <source>
        <dbReference type="ARBA" id="ARBA00004202"/>
    </source>
</evidence>
<evidence type="ECO:0000313" key="11">
    <source>
        <dbReference type="Proteomes" id="UP000182149"/>
    </source>
</evidence>
<feature type="domain" description="ABC transporter" evidence="9">
    <location>
        <begin position="5"/>
        <end position="218"/>
    </location>
</feature>
<evidence type="ECO:0000256" key="6">
    <source>
        <dbReference type="ARBA" id="ARBA00022840"/>
    </source>
</evidence>
<dbReference type="SMART" id="SM00382">
    <property type="entry name" value="AAA"/>
    <property type="match status" value="1"/>
</dbReference>
<keyword evidence="4" id="KW-1003">Cell membrane</keyword>
<organism evidence="10 11">
    <name type="scientific">Enterococcus aquimarinus</name>
    <dbReference type="NCBI Taxonomy" id="328396"/>
    <lineage>
        <taxon>Bacteria</taxon>
        <taxon>Bacillati</taxon>
        <taxon>Bacillota</taxon>
        <taxon>Bacilli</taxon>
        <taxon>Lactobacillales</taxon>
        <taxon>Enterococcaceae</taxon>
        <taxon>Enterococcus</taxon>
    </lineage>
</organism>
<dbReference type="PANTHER" id="PTHR43553">
    <property type="entry name" value="HEAVY METAL TRANSPORTER"/>
    <property type="match status" value="1"/>
</dbReference>
<protein>
    <recommendedName>
        <fullName evidence="9">ABC transporter domain-containing protein</fullName>
    </recommendedName>
</protein>
<gene>
    <name evidence="10" type="ORF">RU93_GL001683</name>
</gene>
<sequence>MTALLTIHQLSYQVGKQHILSNVNLTVEAGDWLTIGGPSGSGKSSLLKLIASLQTPTSGAILYQGKAQDTYEITTYRQEVSYCFQNPTLFGETVYDNLLFPFTIRHLPFDQKKAEEALQLVALKPDFLHKNINDLSGGERQRVALLRNLLFLPKLLLLDEVTVGLDSENKQIVLDFLEKIHQKGVTLLQITHDESELAHSKKTIWIQNGGIVDERVSR</sequence>
<dbReference type="EMBL" id="JXKD01000004">
    <property type="protein sequence ID" value="OJG11196.1"/>
    <property type="molecule type" value="Genomic_DNA"/>
</dbReference>
<keyword evidence="11" id="KW-1185">Reference proteome</keyword>
<dbReference type="InterPro" id="IPR003593">
    <property type="entry name" value="AAA+_ATPase"/>
</dbReference>
<comment type="caution">
    <text evidence="10">The sequence shown here is derived from an EMBL/GenBank/DDBJ whole genome shotgun (WGS) entry which is preliminary data.</text>
</comment>
<evidence type="ECO:0000256" key="5">
    <source>
        <dbReference type="ARBA" id="ARBA00022741"/>
    </source>
</evidence>
<evidence type="ECO:0000256" key="4">
    <source>
        <dbReference type="ARBA" id="ARBA00022475"/>
    </source>
</evidence>
<keyword evidence="6" id="KW-0067">ATP-binding</keyword>
<dbReference type="GO" id="GO:0016887">
    <property type="term" value="F:ATP hydrolysis activity"/>
    <property type="evidence" value="ECO:0007669"/>
    <property type="project" value="InterPro"/>
</dbReference>
<keyword evidence="5" id="KW-0547">Nucleotide-binding</keyword>
<dbReference type="GO" id="GO:0005524">
    <property type="term" value="F:ATP binding"/>
    <property type="evidence" value="ECO:0007669"/>
    <property type="project" value="UniProtKB-KW"/>
</dbReference>
<comment type="subcellular location">
    <subcellularLocation>
        <location evidence="1">Cell membrane</location>
        <topology evidence="1">Peripheral membrane protein</topology>
    </subcellularLocation>
</comment>
<dbReference type="Pfam" id="PF00005">
    <property type="entry name" value="ABC_tran"/>
    <property type="match status" value="1"/>
</dbReference>
<evidence type="ECO:0000313" key="10">
    <source>
        <dbReference type="EMBL" id="OJG11196.1"/>
    </source>
</evidence>
<evidence type="ECO:0000259" key="9">
    <source>
        <dbReference type="PROSITE" id="PS50893"/>
    </source>
</evidence>
<dbReference type="InterPro" id="IPR050095">
    <property type="entry name" value="ECF_ABC_transporter_ATP-bd"/>
</dbReference>
<keyword evidence="8" id="KW-0472">Membrane</keyword>
<keyword evidence="7" id="KW-1278">Translocase</keyword>
<dbReference type="RefSeq" id="WP_071874401.1">
    <property type="nucleotide sequence ID" value="NZ_JBHSHF010000020.1"/>
</dbReference>
<dbReference type="Gene3D" id="3.40.50.300">
    <property type="entry name" value="P-loop containing nucleotide triphosphate hydrolases"/>
    <property type="match status" value="1"/>
</dbReference>
<dbReference type="PROSITE" id="PS50893">
    <property type="entry name" value="ABC_TRANSPORTER_2"/>
    <property type="match status" value="1"/>
</dbReference>
<accession>A0A1L8QUN1</accession>
<evidence type="ECO:0000256" key="2">
    <source>
        <dbReference type="ARBA" id="ARBA00005417"/>
    </source>
</evidence>
<dbReference type="PROSITE" id="PS00211">
    <property type="entry name" value="ABC_TRANSPORTER_1"/>
    <property type="match status" value="1"/>
</dbReference>
<dbReference type="InterPro" id="IPR017871">
    <property type="entry name" value="ABC_transporter-like_CS"/>
</dbReference>
<comment type="similarity">
    <text evidence="2">Belongs to the ABC transporter superfamily.</text>
</comment>
<dbReference type="Proteomes" id="UP000182149">
    <property type="component" value="Unassembled WGS sequence"/>
</dbReference>
<dbReference type="GO" id="GO:0042626">
    <property type="term" value="F:ATPase-coupled transmembrane transporter activity"/>
    <property type="evidence" value="ECO:0007669"/>
    <property type="project" value="TreeGrafter"/>
</dbReference>
<proteinExistence type="inferred from homology"/>
<dbReference type="STRING" id="328396.RU93_GL001683"/>
<evidence type="ECO:0000256" key="8">
    <source>
        <dbReference type="ARBA" id="ARBA00023136"/>
    </source>
</evidence>
<dbReference type="GO" id="GO:0043190">
    <property type="term" value="C:ATP-binding cassette (ABC) transporter complex"/>
    <property type="evidence" value="ECO:0007669"/>
    <property type="project" value="TreeGrafter"/>
</dbReference>
<dbReference type="InterPro" id="IPR003439">
    <property type="entry name" value="ABC_transporter-like_ATP-bd"/>
</dbReference>
<dbReference type="PANTHER" id="PTHR43553:SF27">
    <property type="entry name" value="ENERGY-COUPLING FACTOR TRANSPORTER ATP-BINDING PROTEIN ECFA2"/>
    <property type="match status" value="1"/>
</dbReference>
<dbReference type="SUPFAM" id="SSF52540">
    <property type="entry name" value="P-loop containing nucleoside triphosphate hydrolases"/>
    <property type="match status" value="1"/>
</dbReference>
<dbReference type="AlphaFoldDB" id="A0A1L8QUN1"/>
<dbReference type="OrthoDB" id="9785080at2"/>
<name>A0A1L8QUN1_9ENTE</name>